<keyword evidence="3" id="KW-1185">Reference proteome</keyword>
<reference evidence="2" key="2">
    <citation type="submission" date="2025-08" db="UniProtKB">
        <authorList>
            <consortium name="Ensembl"/>
        </authorList>
    </citation>
    <scope>IDENTIFICATION</scope>
</reference>
<dbReference type="GO" id="GO:0031072">
    <property type="term" value="F:heat shock protein binding"/>
    <property type="evidence" value="ECO:0007669"/>
    <property type="project" value="TreeGrafter"/>
</dbReference>
<dbReference type="Proteomes" id="UP000694580">
    <property type="component" value="Chromosome 8"/>
</dbReference>
<protein>
    <submittedName>
        <fullName evidence="2">Uncharacterized protein</fullName>
    </submittedName>
</protein>
<feature type="region of interest" description="Disordered" evidence="1">
    <location>
        <begin position="161"/>
        <end position="181"/>
    </location>
</feature>
<dbReference type="PANTHER" id="PTHR44144">
    <property type="entry name" value="DNAJ HOMOLOG SUBFAMILY C MEMBER 9"/>
    <property type="match status" value="1"/>
</dbReference>
<reference evidence="2 3" key="1">
    <citation type="submission" date="2020-06" db="EMBL/GenBank/DDBJ databases">
        <authorList>
            <consortium name="Wellcome Sanger Institute Data Sharing"/>
        </authorList>
    </citation>
    <scope>NUCLEOTIDE SEQUENCE [LARGE SCALE GENOMIC DNA]</scope>
</reference>
<evidence type="ECO:0000313" key="2">
    <source>
        <dbReference type="Ensembl" id="ENSDCDP00010053431.1"/>
    </source>
</evidence>
<accession>A0AAY4E8Z9</accession>
<name>A0AAY4E8Z9_9TELE</name>
<evidence type="ECO:0000256" key="1">
    <source>
        <dbReference type="SAM" id="MobiDB-lite"/>
    </source>
</evidence>
<evidence type="ECO:0000313" key="3">
    <source>
        <dbReference type="Proteomes" id="UP000694580"/>
    </source>
</evidence>
<dbReference type="GeneTree" id="ENSGT01150000290270"/>
<dbReference type="PANTHER" id="PTHR44144:SF1">
    <property type="entry name" value="DNAJ HOMOLOG SUBFAMILY C MEMBER 9"/>
    <property type="match status" value="1"/>
</dbReference>
<dbReference type="GO" id="GO:0005634">
    <property type="term" value="C:nucleus"/>
    <property type="evidence" value="ECO:0007669"/>
    <property type="project" value="TreeGrafter"/>
</dbReference>
<dbReference type="AlphaFoldDB" id="A0AAY4E8Z9"/>
<feature type="compositionally biased region" description="Basic and acidic residues" evidence="1">
    <location>
        <begin position="113"/>
        <end position="125"/>
    </location>
</feature>
<feature type="region of interest" description="Disordered" evidence="1">
    <location>
        <begin position="107"/>
        <end position="133"/>
    </location>
</feature>
<organism evidence="2 3">
    <name type="scientific">Denticeps clupeoides</name>
    <name type="common">denticle herring</name>
    <dbReference type="NCBI Taxonomy" id="299321"/>
    <lineage>
        <taxon>Eukaryota</taxon>
        <taxon>Metazoa</taxon>
        <taxon>Chordata</taxon>
        <taxon>Craniata</taxon>
        <taxon>Vertebrata</taxon>
        <taxon>Euteleostomi</taxon>
        <taxon>Actinopterygii</taxon>
        <taxon>Neopterygii</taxon>
        <taxon>Teleostei</taxon>
        <taxon>Clupei</taxon>
        <taxon>Clupeiformes</taxon>
        <taxon>Denticipitoidei</taxon>
        <taxon>Denticipitidae</taxon>
        <taxon>Denticeps</taxon>
    </lineage>
</organism>
<reference evidence="2" key="3">
    <citation type="submission" date="2025-09" db="UniProtKB">
        <authorList>
            <consortium name="Ensembl"/>
        </authorList>
    </citation>
    <scope>IDENTIFICATION</scope>
</reference>
<sequence>MGLLECCEELFKAADLYELLGISRDRAKYDEQGVVEEEEENDSQGQDRIWEEHWRLRFPKINSDIVEFEMKYKGSEEERTDVLYQQHRGDMDAVTLRCCQEDEPRFSTRKKKADGERLEAEEMQRETGLNADDSLVRMLKQRQKSREQGFNAFLSELEAKYSKKTSSSGRKGGKIIHNGKD</sequence>
<proteinExistence type="predicted"/>
<dbReference type="Ensembl" id="ENSDCDT00010063937.1">
    <property type="protein sequence ID" value="ENSDCDP00010053431.1"/>
    <property type="gene ID" value="ENSDCDG00010031035.1"/>
</dbReference>
<dbReference type="InterPro" id="IPR052594">
    <property type="entry name" value="J_domain-containing_protein"/>
</dbReference>
<dbReference type="GO" id="GO:0005737">
    <property type="term" value="C:cytoplasm"/>
    <property type="evidence" value="ECO:0007669"/>
    <property type="project" value="TreeGrafter"/>
</dbReference>